<keyword evidence="1" id="KW-1185">Reference proteome</keyword>
<evidence type="ECO:0000313" key="1">
    <source>
        <dbReference type="Proteomes" id="UP000000437"/>
    </source>
</evidence>
<dbReference type="Proteomes" id="UP000000437">
    <property type="component" value="Chromosome 22"/>
</dbReference>
<name>A0AC58IGJ1_DANRE</name>
<accession>A0AC58IGJ1</accession>
<gene>
    <name evidence="2" type="primary">LOC137488996</name>
</gene>
<sequence length="820" mass="91450">MCFTQRRWPSSNIPSLGNIHTYTYEQFSLPNSPKPHVFGLVSSLWGKPGKHARTQRKGALKCSFKGTARKRARCGSETYYSSWKSDLAGNINNMKIILGIILILLPTCGVFGAEKIVSVLEGRNVTLDTNITDIKKITRILWRFESSHIADFNGTKINIAPNGTKIFKDRLNGNSQTGYLTIKDIKTTDTGLYKVEINQIDASVEWLFRVTVNGSGLSPGAAAGISVVVLMVFAGAAALVFYHRRQFLDKKTEMHQAEISDQQSLMYEAKIVSVKERGSVTLKPDAVIQRDDQILWTFGPQETLIAGVNGNTREICIGDGADGRFRDRLRLDSTTGSVTITNTASEHVGVYKLKIISSTGTSFQKFILTLKQEVKSVTEGSSVTLSPDTEIQNDDLILWMFGEGDSLIAQMANIRKTRETFDGPDARFKDRLKLDKKTGSLTITNVKNNHTGLYKLQISNSSRGTTNKTFKVLVKINNVSVTEGDPLTLKVHVEIGKKDEIKWLYGEDNALIAEIKEGDRGIFTYDKADGRFKGRLMVDDQTGSLTIKNTRPEHNGLYTLLINSSKGRSYKRFLIFVRASMILGKEGNNITLNVLAELRKDDLILWMFGDEDNLIAQMNGETTESTFTEADERFRDKLLLDKMTGSLTISDITSEHSGAYKLHIVSSRRTFYRRFRVFVCGETDPNTVSVMAGESLILITNFNVERDEKLHWTFEGVMLASGMNRDVSKTAYRDDERFRGRLELHHQSASLTVKNTKSSDSGVYQLKIYSGREKNICLDVSVTVSDATRNGPNESAVKTTPLPNGAVSQRMKEQQGTSSV</sequence>
<proteinExistence type="predicted"/>
<dbReference type="RefSeq" id="XP_073793348.1">
    <property type="nucleotide sequence ID" value="XM_073937247.1"/>
</dbReference>
<protein>
    <submittedName>
        <fullName evidence="2">Uncharacterized protein isoform X1</fullName>
    </submittedName>
</protein>
<organism evidence="1 2">
    <name type="scientific">Danio rerio</name>
    <name type="common">Zebrafish</name>
    <name type="synonym">Brachydanio rerio</name>
    <dbReference type="NCBI Taxonomy" id="7955"/>
    <lineage>
        <taxon>Eukaryota</taxon>
        <taxon>Metazoa</taxon>
        <taxon>Chordata</taxon>
        <taxon>Craniata</taxon>
        <taxon>Vertebrata</taxon>
        <taxon>Euteleostomi</taxon>
        <taxon>Actinopterygii</taxon>
        <taxon>Neopterygii</taxon>
        <taxon>Teleostei</taxon>
        <taxon>Ostariophysi</taxon>
        <taxon>Cypriniformes</taxon>
        <taxon>Danionidae</taxon>
        <taxon>Danioninae</taxon>
        <taxon>Danio</taxon>
    </lineage>
</organism>
<evidence type="ECO:0000313" key="2">
    <source>
        <dbReference type="RefSeq" id="XP_073793348.1"/>
    </source>
</evidence>
<reference evidence="2" key="1">
    <citation type="submission" date="2025-08" db="UniProtKB">
        <authorList>
            <consortium name="RefSeq"/>
        </authorList>
    </citation>
    <scope>IDENTIFICATION</scope>
    <source>
        <strain evidence="2">Tuebingen</strain>
        <tissue evidence="2">Fibroblasts and whole tissue</tissue>
    </source>
</reference>